<protein>
    <submittedName>
        <fullName evidence="2">Uncharacterized protein</fullName>
    </submittedName>
</protein>
<sequence length="330" mass="35014">MAANNGGTGPGTATNATTTATAIRYPLAEFRYGREEMLALFDGRTVKAPEILVKYKRLFVEKPQPPLALTPCPEEELIAEPESRRPWPSRSVSLGIPGRGARGGSVDRGRGRGRGLYTSYQRSSSFYEDESRGVGRGERPWLERNGTGGIGGDIEWNNSSSSPRKEYGTRVMRTGGGTMESWRRSRTDDENIGGGAISNGGVGDWRSGGGAPGSITGLVREKWTRSTSWRDEDGATHHGLERGLNSGGGDRMIPPYKSRLSSGGGLGSGGGIGDLNSGGGHSMGGPGGMRRPNWDNDELPEWATENPSDFGGSFDATGAFHDSDNDGESG</sequence>
<feature type="compositionally biased region" description="Basic and acidic residues" evidence="1">
    <location>
        <begin position="219"/>
        <end position="241"/>
    </location>
</feature>
<name>A0A182SLN3_9DIPT</name>
<evidence type="ECO:0000313" key="3">
    <source>
        <dbReference type="Proteomes" id="UP000075901"/>
    </source>
</evidence>
<reference evidence="2" key="2">
    <citation type="submission" date="2020-05" db="UniProtKB">
        <authorList>
            <consortium name="EnsemblMetazoa"/>
        </authorList>
    </citation>
    <scope>IDENTIFICATION</scope>
    <source>
        <strain evidence="2">maculatus3</strain>
    </source>
</reference>
<evidence type="ECO:0000313" key="2">
    <source>
        <dbReference type="EnsemblMetazoa" id="AMAM009227-PA"/>
    </source>
</evidence>
<accession>A0A182SLN3</accession>
<reference evidence="3" key="1">
    <citation type="submission" date="2013-09" db="EMBL/GenBank/DDBJ databases">
        <title>The Genome Sequence of Anopheles maculatus species B.</title>
        <authorList>
            <consortium name="The Broad Institute Genomics Platform"/>
            <person name="Neafsey D.E."/>
            <person name="Besansky N."/>
            <person name="Howell P."/>
            <person name="Walton C."/>
            <person name="Young S.K."/>
            <person name="Zeng Q."/>
            <person name="Gargeya S."/>
            <person name="Fitzgerald M."/>
            <person name="Haas B."/>
            <person name="Abouelleil A."/>
            <person name="Allen A.W."/>
            <person name="Alvarado L."/>
            <person name="Arachchi H.M."/>
            <person name="Berlin A.M."/>
            <person name="Chapman S.B."/>
            <person name="Gainer-Dewar J."/>
            <person name="Goldberg J."/>
            <person name="Griggs A."/>
            <person name="Gujja S."/>
            <person name="Hansen M."/>
            <person name="Howarth C."/>
            <person name="Imamovic A."/>
            <person name="Ireland A."/>
            <person name="Larimer J."/>
            <person name="McCowan C."/>
            <person name="Murphy C."/>
            <person name="Pearson M."/>
            <person name="Poon T.W."/>
            <person name="Priest M."/>
            <person name="Roberts A."/>
            <person name="Saif S."/>
            <person name="Shea T."/>
            <person name="Sisk P."/>
            <person name="Sykes S."/>
            <person name="Wortman J."/>
            <person name="Nusbaum C."/>
            <person name="Birren B."/>
        </authorList>
    </citation>
    <scope>NUCLEOTIDE SEQUENCE [LARGE SCALE GENOMIC DNA]</scope>
    <source>
        <strain evidence="3">maculatus3</strain>
    </source>
</reference>
<dbReference type="InterPro" id="IPR051640">
    <property type="entry name" value="GRB10-interact_GYF"/>
</dbReference>
<dbReference type="Proteomes" id="UP000075901">
    <property type="component" value="Unassembled WGS sequence"/>
</dbReference>
<dbReference type="PANTHER" id="PTHR14445:SF36">
    <property type="entry name" value="FI03272P-RELATED"/>
    <property type="match status" value="1"/>
</dbReference>
<organism evidence="2 3">
    <name type="scientific">Anopheles maculatus</name>
    <dbReference type="NCBI Taxonomy" id="74869"/>
    <lineage>
        <taxon>Eukaryota</taxon>
        <taxon>Metazoa</taxon>
        <taxon>Ecdysozoa</taxon>
        <taxon>Arthropoda</taxon>
        <taxon>Hexapoda</taxon>
        <taxon>Insecta</taxon>
        <taxon>Pterygota</taxon>
        <taxon>Neoptera</taxon>
        <taxon>Endopterygota</taxon>
        <taxon>Diptera</taxon>
        <taxon>Nematocera</taxon>
        <taxon>Culicoidea</taxon>
        <taxon>Culicidae</taxon>
        <taxon>Anophelinae</taxon>
        <taxon>Anopheles</taxon>
        <taxon>Anopheles maculatus group</taxon>
    </lineage>
</organism>
<evidence type="ECO:0000256" key="1">
    <source>
        <dbReference type="SAM" id="MobiDB-lite"/>
    </source>
</evidence>
<feature type="region of interest" description="Disordered" evidence="1">
    <location>
        <begin position="128"/>
        <end position="330"/>
    </location>
</feature>
<dbReference type="EnsemblMetazoa" id="AMAM009227-RA">
    <property type="protein sequence ID" value="AMAM009227-PA"/>
    <property type="gene ID" value="AMAM009227"/>
</dbReference>
<feature type="region of interest" description="Disordered" evidence="1">
    <location>
        <begin position="78"/>
        <end position="115"/>
    </location>
</feature>
<proteinExistence type="predicted"/>
<feature type="compositionally biased region" description="Gly residues" evidence="1">
    <location>
        <begin position="192"/>
        <end position="212"/>
    </location>
</feature>
<dbReference type="AlphaFoldDB" id="A0A182SLN3"/>
<feature type="compositionally biased region" description="Basic and acidic residues" evidence="1">
    <location>
        <begin position="129"/>
        <end position="142"/>
    </location>
</feature>
<dbReference type="VEuPathDB" id="VectorBase:AMAM009227"/>
<dbReference type="PANTHER" id="PTHR14445">
    <property type="entry name" value="GRB10 INTERACTING GYF PROTEIN"/>
    <property type="match status" value="1"/>
</dbReference>
<feature type="compositionally biased region" description="Gly residues" evidence="1">
    <location>
        <begin position="262"/>
        <end position="288"/>
    </location>
</feature>
<dbReference type="GO" id="GO:0005829">
    <property type="term" value="C:cytosol"/>
    <property type="evidence" value="ECO:0007669"/>
    <property type="project" value="TreeGrafter"/>
</dbReference>
<keyword evidence="3" id="KW-1185">Reference proteome</keyword>